<feature type="transmembrane region" description="Helical" evidence="13">
    <location>
        <begin position="94"/>
        <end position="113"/>
    </location>
</feature>
<keyword evidence="11 13" id="KW-0472">Membrane</keyword>
<dbReference type="GO" id="GO:0020037">
    <property type="term" value="F:heme binding"/>
    <property type="evidence" value="ECO:0007669"/>
    <property type="project" value="TreeGrafter"/>
</dbReference>
<dbReference type="GO" id="GO:0009055">
    <property type="term" value="F:electron transfer activity"/>
    <property type="evidence" value="ECO:0007669"/>
    <property type="project" value="InterPro"/>
</dbReference>
<dbReference type="Proteomes" id="UP000198654">
    <property type="component" value="Unassembled WGS sequence"/>
</dbReference>
<name>A0A1G9M5R6_9GAMM</name>
<evidence type="ECO:0000256" key="2">
    <source>
        <dbReference type="ARBA" id="ARBA00004651"/>
    </source>
</evidence>
<organism evidence="15 16">
    <name type="scientific">Modicisalibacter muralis</name>
    <dbReference type="NCBI Taxonomy" id="119000"/>
    <lineage>
        <taxon>Bacteria</taxon>
        <taxon>Pseudomonadati</taxon>
        <taxon>Pseudomonadota</taxon>
        <taxon>Gammaproteobacteria</taxon>
        <taxon>Oceanospirillales</taxon>
        <taxon>Halomonadaceae</taxon>
        <taxon>Modicisalibacter</taxon>
    </lineage>
</organism>
<dbReference type="GO" id="GO:0005886">
    <property type="term" value="C:plasma membrane"/>
    <property type="evidence" value="ECO:0007669"/>
    <property type="project" value="UniProtKB-SubCell"/>
</dbReference>
<keyword evidence="16" id="KW-1185">Reference proteome</keyword>
<keyword evidence="4" id="KW-1003">Cell membrane</keyword>
<dbReference type="Pfam" id="PF01292">
    <property type="entry name" value="Ni_hydr_CYTB"/>
    <property type="match status" value="1"/>
</dbReference>
<dbReference type="SUPFAM" id="SSF81342">
    <property type="entry name" value="Transmembrane di-heme cytochromes"/>
    <property type="match status" value="1"/>
</dbReference>
<dbReference type="GO" id="GO:0046872">
    <property type="term" value="F:metal ion binding"/>
    <property type="evidence" value="ECO:0007669"/>
    <property type="project" value="UniProtKB-KW"/>
</dbReference>
<evidence type="ECO:0000256" key="11">
    <source>
        <dbReference type="ARBA" id="ARBA00023136"/>
    </source>
</evidence>
<evidence type="ECO:0000256" key="12">
    <source>
        <dbReference type="ARBA" id="ARBA00037975"/>
    </source>
</evidence>
<feature type="transmembrane region" description="Helical" evidence="13">
    <location>
        <begin position="55"/>
        <end position="74"/>
    </location>
</feature>
<sequence length="187" mass="21298">MIARYAYSHRLLHWLVAGLVVCSLASGMTLGWLGFENLVERFGKATTDLLYQYHKTFGLLILGLMTLRLIIRLVKGKPAYAEPLPTFNRIASSIVHTLLYLLLFTMPILGWLATDIGNFPVEFFDANLPGLIPKDQALSESLYAWHGRVGWAILVLALIHISAALYHWRIRRDGVMQRMSLFQRRDS</sequence>
<evidence type="ECO:0000256" key="5">
    <source>
        <dbReference type="ARBA" id="ARBA00022617"/>
    </source>
</evidence>
<evidence type="ECO:0000256" key="7">
    <source>
        <dbReference type="ARBA" id="ARBA00022723"/>
    </source>
</evidence>
<evidence type="ECO:0000256" key="13">
    <source>
        <dbReference type="SAM" id="Phobius"/>
    </source>
</evidence>
<evidence type="ECO:0000256" key="9">
    <source>
        <dbReference type="ARBA" id="ARBA00022989"/>
    </source>
</evidence>
<dbReference type="Gene3D" id="1.20.950.20">
    <property type="entry name" value="Transmembrane di-heme cytochromes, Chain C"/>
    <property type="match status" value="1"/>
</dbReference>
<accession>A0A1G9M5R6</accession>
<dbReference type="GO" id="GO:0022904">
    <property type="term" value="P:respiratory electron transport chain"/>
    <property type="evidence" value="ECO:0007669"/>
    <property type="project" value="InterPro"/>
</dbReference>
<keyword evidence="7" id="KW-0479">Metal-binding</keyword>
<keyword evidence="10" id="KW-0408">Iron</keyword>
<keyword evidence="5" id="KW-0349">Heme</keyword>
<comment type="subcellular location">
    <subcellularLocation>
        <location evidence="2">Cell membrane</location>
        <topology evidence="2">Multi-pass membrane protein</topology>
    </subcellularLocation>
</comment>
<reference evidence="15 16" key="1">
    <citation type="submission" date="2016-10" db="EMBL/GenBank/DDBJ databases">
        <authorList>
            <person name="de Groot N.N."/>
        </authorList>
    </citation>
    <scope>NUCLEOTIDE SEQUENCE [LARGE SCALE GENOMIC DNA]</scope>
    <source>
        <strain evidence="15 16">DSM 14789</strain>
    </source>
</reference>
<evidence type="ECO:0000256" key="1">
    <source>
        <dbReference type="ARBA" id="ARBA00001970"/>
    </source>
</evidence>
<keyword evidence="8" id="KW-0249">Electron transport</keyword>
<evidence type="ECO:0000256" key="3">
    <source>
        <dbReference type="ARBA" id="ARBA00022448"/>
    </source>
</evidence>
<evidence type="ECO:0000256" key="6">
    <source>
        <dbReference type="ARBA" id="ARBA00022692"/>
    </source>
</evidence>
<keyword evidence="6 13" id="KW-0812">Transmembrane</keyword>
<feature type="domain" description="Cytochrome b561 bacterial/Ni-hydrogenase" evidence="14">
    <location>
        <begin position="5"/>
        <end position="179"/>
    </location>
</feature>
<proteinExistence type="inferred from homology"/>
<evidence type="ECO:0000256" key="8">
    <source>
        <dbReference type="ARBA" id="ARBA00022982"/>
    </source>
</evidence>
<dbReference type="InterPro" id="IPR011577">
    <property type="entry name" value="Cyt_b561_bac/Ni-Hgenase"/>
</dbReference>
<dbReference type="PANTHER" id="PTHR30529">
    <property type="entry name" value="CYTOCHROME B561"/>
    <property type="match status" value="1"/>
</dbReference>
<dbReference type="STRING" id="119000.SAMN05661010_02316"/>
<comment type="cofactor">
    <cofactor evidence="1">
        <name>heme b</name>
        <dbReference type="ChEBI" id="CHEBI:60344"/>
    </cofactor>
</comment>
<evidence type="ECO:0000256" key="10">
    <source>
        <dbReference type="ARBA" id="ARBA00023004"/>
    </source>
</evidence>
<dbReference type="OrthoDB" id="1247465at2"/>
<evidence type="ECO:0000256" key="4">
    <source>
        <dbReference type="ARBA" id="ARBA00022475"/>
    </source>
</evidence>
<comment type="similarity">
    <text evidence="12">Belongs to the cytochrome b561 family.</text>
</comment>
<dbReference type="AlphaFoldDB" id="A0A1G9M5R6"/>
<gene>
    <name evidence="15" type="ORF">SAMN05661010_02316</name>
</gene>
<dbReference type="InterPro" id="IPR052168">
    <property type="entry name" value="Cytochrome_b561_oxidase"/>
</dbReference>
<evidence type="ECO:0000313" key="15">
    <source>
        <dbReference type="EMBL" id="SDL69599.1"/>
    </source>
</evidence>
<keyword evidence="9 13" id="KW-1133">Transmembrane helix</keyword>
<evidence type="ECO:0000259" key="14">
    <source>
        <dbReference type="Pfam" id="PF01292"/>
    </source>
</evidence>
<dbReference type="PANTHER" id="PTHR30529:SF1">
    <property type="entry name" value="CYTOCHROME B561 HOMOLOG 2"/>
    <property type="match status" value="1"/>
</dbReference>
<feature type="transmembrane region" description="Helical" evidence="13">
    <location>
        <begin position="12"/>
        <end position="35"/>
    </location>
</feature>
<protein>
    <submittedName>
        <fullName evidence="15">Cytochrome b561</fullName>
    </submittedName>
</protein>
<keyword evidence="3" id="KW-0813">Transport</keyword>
<feature type="transmembrane region" description="Helical" evidence="13">
    <location>
        <begin position="149"/>
        <end position="168"/>
    </location>
</feature>
<dbReference type="EMBL" id="FNGI01000006">
    <property type="protein sequence ID" value="SDL69599.1"/>
    <property type="molecule type" value="Genomic_DNA"/>
</dbReference>
<dbReference type="InterPro" id="IPR016174">
    <property type="entry name" value="Di-haem_cyt_TM"/>
</dbReference>
<dbReference type="RefSeq" id="WP_089728709.1">
    <property type="nucleotide sequence ID" value="NZ_FNGI01000006.1"/>
</dbReference>
<evidence type="ECO:0000313" key="16">
    <source>
        <dbReference type="Proteomes" id="UP000198654"/>
    </source>
</evidence>